<reference evidence="1 2" key="1">
    <citation type="submission" date="2018-07" db="EMBL/GenBank/DDBJ databases">
        <title>Genomic Encyclopedia of Type Strains, Phase IV (KMG-IV): sequencing the most valuable type-strain genomes for metagenomic binning, comparative biology and taxonomic classification.</title>
        <authorList>
            <person name="Goeker M."/>
        </authorList>
    </citation>
    <scope>NUCLEOTIDE SEQUENCE [LARGE SCALE GENOMIC DNA]</scope>
    <source>
        <strain evidence="1 2">DSM 26407</strain>
    </source>
</reference>
<comment type="caution">
    <text evidence="1">The sequence shown here is derived from an EMBL/GenBank/DDBJ whole genome shotgun (WGS) entry which is preliminary data.</text>
</comment>
<keyword evidence="2" id="KW-1185">Reference proteome</keyword>
<protein>
    <submittedName>
        <fullName evidence="1">Uncharacterized protein</fullName>
    </submittedName>
</protein>
<organism evidence="1 2">
    <name type="scientific">Thioalbus denitrificans</name>
    <dbReference type="NCBI Taxonomy" id="547122"/>
    <lineage>
        <taxon>Bacteria</taxon>
        <taxon>Pseudomonadati</taxon>
        <taxon>Pseudomonadota</taxon>
        <taxon>Gammaproteobacteria</taxon>
        <taxon>Chromatiales</taxon>
        <taxon>Ectothiorhodospiraceae</taxon>
        <taxon>Thioalbus</taxon>
    </lineage>
</organism>
<gene>
    <name evidence="1" type="ORF">DFQ59_103112</name>
</gene>
<evidence type="ECO:0000313" key="2">
    <source>
        <dbReference type="Proteomes" id="UP000252707"/>
    </source>
</evidence>
<accession>A0A369CD72</accession>
<evidence type="ECO:0000313" key="1">
    <source>
        <dbReference type="EMBL" id="RCX31148.1"/>
    </source>
</evidence>
<dbReference type="AlphaFoldDB" id="A0A369CD72"/>
<name>A0A369CD72_9GAMM</name>
<sequence length="107" mass="11693">MMLTIIESPLFTKLWPDYWSESERGEFAAFIAGNPEAGDLVPGSGGCRKVRWARAGSGKRSGVRVIYTTRLANGAIVLLNIYAKSARENIPPDVLRKIAEEMGHATS</sequence>
<dbReference type="InterPro" id="IPR009387">
    <property type="entry name" value="HigB-2"/>
</dbReference>
<dbReference type="PIRSF" id="PIRSF039032">
    <property type="entry name" value="HigB-2"/>
    <property type="match status" value="1"/>
</dbReference>
<dbReference type="RefSeq" id="WP_425451009.1">
    <property type="nucleotide sequence ID" value="NZ_QPJY01000003.1"/>
</dbReference>
<dbReference type="Proteomes" id="UP000252707">
    <property type="component" value="Unassembled WGS sequence"/>
</dbReference>
<dbReference type="EMBL" id="QPJY01000003">
    <property type="protein sequence ID" value="RCX31148.1"/>
    <property type="molecule type" value="Genomic_DNA"/>
</dbReference>
<proteinExistence type="predicted"/>